<accession>A0ABS5W0E6</accession>
<name>A0ABS5W0E6_9SPHN</name>
<keyword evidence="3" id="KW-1185">Reference proteome</keyword>
<reference evidence="2 3" key="1">
    <citation type="submission" date="2021-05" db="EMBL/GenBank/DDBJ databases">
        <title>Croceibacterium sp. LX-88 genome sequence.</title>
        <authorList>
            <person name="Luo X."/>
        </authorList>
    </citation>
    <scope>NUCLEOTIDE SEQUENCE [LARGE SCALE GENOMIC DNA]</scope>
    <source>
        <strain evidence="2 3">LX-88</strain>
    </source>
</reference>
<dbReference type="Proteomes" id="UP000811255">
    <property type="component" value="Unassembled WGS sequence"/>
</dbReference>
<organism evidence="2 3">
    <name type="scientific">Croceibacterium selenioxidans</name>
    <dbReference type="NCBI Taxonomy" id="2838833"/>
    <lineage>
        <taxon>Bacteria</taxon>
        <taxon>Pseudomonadati</taxon>
        <taxon>Pseudomonadota</taxon>
        <taxon>Alphaproteobacteria</taxon>
        <taxon>Sphingomonadales</taxon>
        <taxon>Erythrobacteraceae</taxon>
        <taxon>Croceibacterium</taxon>
    </lineage>
</organism>
<evidence type="ECO:0000313" key="3">
    <source>
        <dbReference type="Proteomes" id="UP000811255"/>
    </source>
</evidence>
<dbReference type="InterPro" id="IPR001853">
    <property type="entry name" value="DSBA-like_thioredoxin_dom"/>
</dbReference>
<dbReference type="Pfam" id="PF01323">
    <property type="entry name" value="DSBA"/>
    <property type="match status" value="1"/>
</dbReference>
<sequence>MTERPKIAVDIWSDVMCPWCAIGYTQFAKSVSELSSEVDVTVRWMPFELNPELPAEGKDQARHLAEVYSRTPAEIAAMRSNMQETAERAGFPMAYTGEGDEPAPMIWNTFDAHKLLRWALAEQGPEAQTRLEVALFKAHFQQRRNVSDREVLLDIAAAEGLDRAKAAAALDDEALAIATRYEEERGRQAGINSVPSFVIDGKYLILGAREQQDFSKMLRQVAGLVQAA</sequence>
<dbReference type="RefSeq" id="WP_214534519.1">
    <property type="nucleotide sequence ID" value="NZ_JAHFVK010000001.1"/>
</dbReference>
<dbReference type="InterPro" id="IPR036249">
    <property type="entry name" value="Thioredoxin-like_sf"/>
</dbReference>
<evidence type="ECO:0000313" key="2">
    <source>
        <dbReference type="EMBL" id="MBT2133250.1"/>
    </source>
</evidence>
<dbReference type="CDD" id="cd03024">
    <property type="entry name" value="DsbA_FrnE"/>
    <property type="match status" value="1"/>
</dbReference>
<evidence type="ECO:0000259" key="1">
    <source>
        <dbReference type="Pfam" id="PF01323"/>
    </source>
</evidence>
<dbReference type="SUPFAM" id="SSF52833">
    <property type="entry name" value="Thioredoxin-like"/>
    <property type="match status" value="1"/>
</dbReference>
<comment type="caution">
    <text evidence="2">The sequence shown here is derived from an EMBL/GenBank/DDBJ whole genome shotgun (WGS) entry which is preliminary data.</text>
</comment>
<dbReference type="EMBL" id="JAHFVK010000001">
    <property type="protein sequence ID" value="MBT2133250.1"/>
    <property type="molecule type" value="Genomic_DNA"/>
</dbReference>
<proteinExistence type="predicted"/>
<feature type="domain" description="DSBA-like thioredoxin" evidence="1">
    <location>
        <begin position="9"/>
        <end position="218"/>
    </location>
</feature>
<protein>
    <submittedName>
        <fullName evidence="2">DsbA family oxidoreductase</fullName>
    </submittedName>
</protein>
<gene>
    <name evidence="2" type="ORF">KK137_02785</name>
</gene>
<dbReference type="PANTHER" id="PTHR13887">
    <property type="entry name" value="GLUTATHIONE S-TRANSFERASE KAPPA"/>
    <property type="match status" value="1"/>
</dbReference>
<dbReference type="PANTHER" id="PTHR13887:SF41">
    <property type="entry name" value="THIOREDOXIN SUPERFAMILY PROTEIN"/>
    <property type="match status" value="1"/>
</dbReference>
<dbReference type="Gene3D" id="3.40.30.10">
    <property type="entry name" value="Glutaredoxin"/>
    <property type="match status" value="1"/>
</dbReference>